<dbReference type="OrthoDB" id="9800974at2"/>
<dbReference type="SUPFAM" id="SSF51445">
    <property type="entry name" value="(Trans)glycosidases"/>
    <property type="match status" value="1"/>
</dbReference>
<name>A0A3D9KDX3_9BACL</name>
<sequence>MYSFTLKRTVQYAGLALLALVIAVICSSRASAQTIVSQVVQSPEGKYYLQKDGSPFLYLGIQNTGTTQLKGRYANDNPPYAPYPTPMPLSWLENAYEKTQALGYKVVQQQLTWSDLELTNTPGVYDWTIIDQYVDWANEYDLYIDIVWFGTNVGGGGVLSGYPYGWNTNVPPYLQNHNKYWNNGDGVGSGANTPHLPSHGTDAANLFAWERQTIRALFDHLAVYDTNHRVVLFQVNNEPNLAANYEANKTEWLSVLNRLAEQVKLSDYVVATRVNLAGYTSGDPDIKNSSPYIDFNGPDLYSSNVTAVMNAINDHGNSSLTYIPENAGDFGNSSSLTLTALVNGGFYEVYQLNDSWTFSNQGMLGATLYNTWTLGTLPPFTAQATDMKNLNNAMNKVGSLIAAAHPSRMAGYNIESDNPTSSYNAFKSVVGKDIAFYSTDSSVGMVVNNGSYFYAVSDTANSANVYFTTKENPVSATYGYMDSSGNWVSQGHIAVVNNGNGTWKIPYSSQQAVRIELSPAEKFAAATNANNLFPASNAIDGSQGTAYVSADSQAFPEYLTLYYNQPQTFNRLSVSCDFCQGQGVTSYDVQVTTDGANWSTVGSSGTVIYTGNSAAIETSVVDFTAVTGITGIRIQINSANIQWDHFVVNEMTPSYSAGSSNTVTASATSVNGAFPASRAIDGDQGTAYVSADNPTFPQYLTLTNSLPQSYQQLSLTCDFCQGQGITSFDVEVSTDGTSWSTAASSGTLNYTSNSAAIETKTVSFAPVTGIKAIRIKINSANLLWNHFVVNEIQTS</sequence>
<evidence type="ECO:0000313" key="4">
    <source>
        <dbReference type="Proteomes" id="UP000256977"/>
    </source>
</evidence>
<dbReference type="Pfam" id="PF16349">
    <property type="entry name" value="DUF4978"/>
    <property type="match status" value="1"/>
</dbReference>
<feature type="signal peptide" evidence="1">
    <location>
        <begin position="1"/>
        <end position="32"/>
    </location>
</feature>
<accession>A0A3D9KDX3</accession>
<dbReference type="AlphaFoldDB" id="A0A3D9KDX3"/>
<feature type="chain" id="PRO_5017800077" evidence="1">
    <location>
        <begin position="33"/>
        <end position="795"/>
    </location>
</feature>
<feature type="domain" description="F5/8 type C" evidence="2">
    <location>
        <begin position="508"/>
        <end position="634"/>
    </location>
</feature>
<dbReference type="Gene3D" id="2.60.120.260">
    <property type="entry name" value="Galactose-binding domain-like"/>
    <property type="match status" value="2"/>
</dbReference>
<reference evidence="3 4" key="1">
    <citation type="submission" date="2018-07" db="EMBL/GenBank/DDBJ databases">
        <title>Genomic Encyclopedia of Type Strains, Phase III (KMG-III): the genomes of soil and plant-associated and newly described type strains.</title>
        <authorList>
            <person name="Whitman W."/>
        </authorList>
    </citation>
    <scope>NUCLEOTIDE SEQUENCE [LARGE SCALE GENOMIC DNA]</scope>
    <source>
        <strain evidence="3 4">CECT 7287</strain>
    </source>
</reference>
<evidence type="ECO:0000259" key="2">
    <source>
        <dbReference type="PROSITE" id="PS50022"/>
    </source>
</evidence>
<dbReference type="RefSeq" id="WP_116060738.1">
    <property type="nucleotide sequence ID" value="NZ_QRDZ01000007.1"/>
</dbReference>
<dbReference type="InterPro" id="IPR032504">
    <property type="entry name" value="DUF4978"/>
</dbReference>
<dbReference type="InterPro" id="IPR008979">
    <property type="entry name" value="Galactose-bd-like_sf"/>
</dbReference>
<proteinExistence type="predicted"/>
<comment type="caution">
    <text evidence="3">The sequence shown here is derived from an EMBL/GenBank/DDBJ whole genome shotgun (WGS) entry which is preliminary data.</text>
</comment>
<dbReference type="Pfam" id="PF00754">
    <property type="entry name" value="F5_F8_type_C"/>
    <property type="match status" value="2"/>
</dbReference>
<dbReference type="Proteomes" id="UP000256977">
    <property type="component" value="Unassembled WGS sequence"/>
</dbReference>
<dbReference type="EMBL" id="QRDZ01000007">
    <property type="protein sequence ID" value="RED84119.1"/>
    <property type="molecule type" value="Genomic_DNA"/>
</dbReference>
<organism evidence="3 4">
    <name type="scientific">Cohnella phaseoli</name>
    <dbReference type="NCBI Taxonomy" id="456490"/>
    <lineage>
        <taxon>Bacteria</taxon>
        <taxon>Bacillati</taxon>
        <taxon>Bacillota</taxon>
        <taxon>Bacilli</taxon>
        <taxon>Bacillales</taxon>
        <taxon>Paenibacillaceae</taxon>
        <taxon>Cohnella</taxon>
    </lineage>
</organism>
<gene>
    <name evidence="3" type="ORF">DFP98_107228</name>
</gene>
<feature type="domain" description="F5/8 type C" evidence="2">
    <location>
        <begin position="648"/>
        <end position="795"/>
    </location>
</feature>
<evidence type="ECO:0000256" key="1">
    <source>
        <dbReference type="SAM" id="SignalP"/>
    </source>
</evidence>
<protein>
    <submittedName>
        <fullName evidence="3">F5/8 type C domain-containing protein</fullName>
    </submittedName>
</protein>
<keyword evidence="4" id="KW-1185">Reference proteome</keyword>
<dbReference type="Gene3D" id="3.20.20.80">
    <property type="entry name" value="Glycosidases"/>
    <property type="match status" value="1"/>
</dbReference>
<dbReference type="InterPro" id="IPR000421">
    <property type="entry name" value="FA58C"/>
</dbReference>
<evidence type="ECO:0000313" key="3">
    <source>
        <dbReference type="EMBL" id="RED84119.1"/>
    </source>
</evidence>
<dbReference type="PROSITE" id="PS50022">
    <property type="entry name" value="FA58C_3"/>
    <property type="match status" value="2"/>
</dbReference>
<keyword evidence="1" id="KW-0732">Signal</keyword>
<dbReference type="SUPFAM" id="SSF49785">
    <property type="entry name" value="Galactose-binding domain-like"/>
    <property type="match status" value="2"/>
</dbReference>
<dbReference type="InterPro" id="IPR017853">
    <property type="entry name" value="GH"/>
</dbReference>